<protein>
    <submittedName>
        <fullName evidence="2">Uncharacterized protein</fullName>
    </submittedName>
</protein>
<accession>A0A5Q0UEZ6</accession>
<evidence type="ECO:0000313" key="3">
    <source>
        <dbReference type="Proteomes" id="UP000377803"/>
    </source>
</evidence>
<dbReference type="RefSeq" id="WP_153549802.1">
    <property type="nucleotide sequence ID" value="NZ_CP040089.1"/>
</dbReference>
<feature type="region of interest" description="Disordered" evidence="1">
    <location>
        <begin position="1"/>
        <end position="32"/>
    </location>
</feature>
<proteinExistence type="predicted"/>
<gene>
    <name evidence="2" type="ORF">LC1Nh_0156</name>
</gene>
<evidence type="ECO:0000313" key="2">
    <source>
        <dbReference type="EMBL" id="QGA80064.1"/>
    </source>
</evidence>
<name>A0A5Q0UEZ6_9ARCH</name>
<reference evidence="3" key="1">
    <citation type="submission" date="2019-05" db="EMBL/GenBank/DDBJ databases">
        <title>Candidatus Nanohalobium constans, a novel model system to study the DPANN nano-sized archaea: genomic and physiological characterization of a nanoarchaeon co-cultured with its chitinotrophic host.</title>
        <authorList>
            <person name="La Cono V."/>
            <person name="Arcadi E."/>
            <person name="Crisafi F."/>
            <person name="Denaro R."/>
            <person name="La Spada G."/>
            <person name="Messina E."/>
            <person name="Smedile F."/>
            <person name="Toshchakov S.V."/>
            <person name="Shevchenko M.A."/>
            <person name="Golyshin P.N."/>
            <person name="Golyshina O.V."/>
            <person name="Ferrer M."/>
            <person name="Rohde M."/>
            <person name="Mushegian A."/>
            <person name="Sorokin D.Y."/>
            <person name="Giuliano L."/>
            <person name="Yakimov M.M."/>
        </authorList>
    </citation>
    <scope>NUCLEOTIDE SEQUENCE [LARGE SCALE GENOMIC DNA]</scope>
    <source>
        <strain evidence="3">LC1Nh</strain>
    </source>
</reference>
<organism evidence="2 3">
    <name type="scientific">Candidatus Nanohalobium constans</name>
    <dbReference type="NCBI Taxonomy" id="2565781"/>
    <lineage>
        <taxon>Archaea</taxon>
        <taxon>Candidatus Nanohalarchaeota</taxon>
        <taxon>Candidatus Nanohalobia</taxon>
        <taxon>Candidatus Nanohalobiales</taxon>
        <taxon>Candidatus Nanohalobiaceae</taxon>
        <taxon>Candidatus Nanohalobium</taxon>
    </lineage>
</organism>
<dbReference type="GeneID" id="42364537"/>
<dbReference type="EMBL" id="CP040089">
    <property type="protein sequence ID" value="QGA80064.1"/>
    <property type="molecule type" value="Genomic_DNA"/>
</dbReference>
<dbReference type="Proteomes" id="UP000377803">
    <property type="component" value="Chromosome"/>
</dbReference>
<dbReference type="KEGG" id="ncon:LC1Nh_0156"/>
<sequence>MSGQEIFDQEELEEVDRRSRYQNIPDSGSDLLGHDLDTYVQGKILVDDSETGDDFNIDKHFGNNSDFESLGLEPEGWEGEPSRSDILDAYHVLRRNPVAEDPFEILEAGVEQAPQFAGQVIYRTLKVAEAAREYERMRNSRAPDEAIRVGDVVWAFDEFSGIEMDYGGIEEDKEVVGNEAMQFISSTMVQNAYEKGVTGDTQVMLEETEDGNIGLIYESDLSSVENENGDIQGHDIFNYTPDAEEYNGLGLPVSAYITEKFGGDIEYNGDEDTFRIDFTFQTPE</sequence>
<evidence type="ECO:0000256" key="1">
    <source>
        <dbReference type="SAM" id="MobiDB-lite"/>
    </source>
</evidence>
<keyword evidence="3" id="KW-1185">Reference proteome</keyword>
<dbReference type="AlphaFoldDB" id="A0A5Q0UEZ6"/>